<keyword evidence="4" id="KW-1185">Reference proteome</keyword>
<dbReference type="PANTHER" id="PTHR47795:SF1">
    <property type="entry name" value="DNA-DEPENDENT METALLOPROTEASE WSS1 HOMOLOG 2"/>
    <property type="match status" value="1"/>
</dbReference>
<dbReference type="AlphaFoldDB" id="A0A1Y2HGW1"/>
<dbReference type="OrthoDB" id="49605at2759"/>
<dbReference type="InterPro" id="IPR029071">
    <property type="entry name" value="Ubiquitin-like_domsf"/>
</dbReference>
<name>A0A1Y2HGW1_9FUNG</name>
<dbReference type="Proteomes" id="UP000193411">
    <property type="component" value="Unassembled WGS sequence"/>
</dbReference>
<feature type="domain" description="WLM" evidence="2">
    <location>
        <begin position="145"/>
        <end position="333"/>
    </location>
</feature>
<proteinExistence type="predicted"/>
<dbReference type="Pfam" id="PF00240">
    <property type="entry name" value="ubiquitin"/>
    <property type="match status" value="1"/>
</dbReference>
<dbReference type="SUPFAM" id="SSF54236">
    <property type="entry name" value="Ubiquitin-like"/>
    <property type="match status" value="1"/>
</dbReference>
<organism evidence="3 4">
    <name type="scientific">Catenaria anguillulae PL171</name>
    <dbReference type="NCBI Taxonomy" id="765915"/>
    <lineage>
        <taxon>Eukaryota</taxon>
        <taxon>Fungi</taxon>
        <taxon>Fungi incertae sedis</taxon>
        <taxon>Blastocladiomycota</taxon>
        <taxon>Blastocladiomycetes</taxon>
        <taxon>Blastocladiales</taxon>
        <taxon>Catenariaceae</taxon>
        <taxon>Catenaria</taxon>
    </lineage>
</organism>
<sequence length="333" mass="36540">MDCDCTNHQHDHHPAPIADPITDSAGVISLAISFQRRQFDLDGIDPGSTTVLHVKESVAEWSGIPIDGQKLVFKGKILANDATLANVGLVAATTPGDQKTYKLMLTGSSSADVQKIQNLRVRQPFKPPAYTPVAAARAQPRDLASISGEHQYTFHEISVLALPMADQARSILERLRDDQGIRGIMQQNKWAVGRLIELSPTEHTILGYNQNKGATIALRLRTSDFSGFRHFDSIRKVLLHELAHMVWSEHDENFHALNRKLNKDLVAFDWTRRGNRLNEEVSSVSVFGHSIFDDEEEGSEVDGGGYVGGAFVLGGGTVREAEAGEQLSAEKGL</sequence>
<dbReference type="InterPro" id="IPR013536">
    <property type="entry name" value="WLM_dom"/>
</dbReference>
<dbReference type="Pfam" id="PF08325">
    <property type="entry name" value="WLM"/>
    <property type="match status" value="1"/>
</dbReference>
<protein>
    <submittedName>
        <fullName evidence="3">WLM domain-domain-containing protein</fullName>
    </submittedName>
</protein>
<evidence type="ECO:0000313" key="4">
    <source>
        <dbReference type="Proteomes" id="UP000193411"/>
    </source>
</evidence>
<feature type="domain" description="Ubiquitin-like" evidence="1">
    <location>
        <begin position="48"/>
        <end position="89"/>
    </location>
</feature>
<comment type="caution">
    <text evidence="3">The sequence shown here is derived from an EMBL/GenBank/DDBJ whole genome shotgun (WGS) entry which is preliminary data.</text>
</comment>
<evidence type="ECO:0000259" key="1">
    <source>
        <dbReference type="PROSITE" id="PS50053"/>
    </source>
</evidence>
<dbReference type="InterPro" id="IPR000626">
    <property type="entry name" value="Ubiquitin-like_dom"/>
</dbReference>
<dbReference type="PANTHER" id="PTHR47795">
    <property type="entry name" value="UBIQUITIN AND WLM DOMAIN-CONTAINING METALLOPROTEASE SPCC1442.07C"/>
    <property type="match status" value="1"/>
</dbReference>
<accession>A0A1Y2HGW1</accession>
<evidence type="ECO:0000313" key="3">
    <source>
        <dbReference type="EMBL" id="ORZ33826.1"/>
    </source>
</evidence>
<reference evidence="3 4" key="1">
    <citation type="submission" date="2016-07" db="EMBL/GenBank/DDBJ databases">
        <title>Pervasive Adenine N6-methylation of Active Genes in Fungi.</title>
        <authorList>
            <consortium name="DOE Joint Genome Institute"/>
            <person name="Mondo S.J."/>
            <person name="Dannebaum R.O."/>
            <person name="Kuo R.C."/>
            <person name="Labutti K."/>
            <person name="Haridas S."/>
            <person name="Kuo A."/>
            <person name="Salamov A."/>
            <person name="Ahrendt S.R."/>
            <person name="Lipzen A."/>
            <person name="Sullivan W."/>
            <person name="Andreopoulos W.B."/>
            <person name="Clum A."/>
            <person name="Lindquist E."/>
            <person name="Daum C."/>
            <person name="Ramamoorthy G.K."/>
            <person name="Gryganskyi A."/>
            <person name="Culley D."/>
            <person name="Magnuson J.K."/>
            <person name="James T.Y."/>
            <person name="O'Malley M.A."/>
            <person name="Stajich J.E."/>
            <person name="Spatafora J.W."/>
            <person name="Visel A."/>
            <person name="Grigoriev I.V."/>
        </authorList>
    </citation>
    <scope>NUCLEOTIDE SEQUENCE [LARGE SCALE GENOMIC DNA]</scope>
    <source>
        <strain evidence="3 4">PL171</strain>
    </source>
</reference>
<dbReference type="PROSITE" id="PS50053">
    <property type="entry name" value="UBIQUITIN_2"/>
    <property type="match status" value="1"/>
</dbReference>
<dbReference type="GO" id="GO:0070628">
    <property type="term" value="F:proteasome binding"/>
    <property type="evidence" value="ECO:0007669"/>
    <property type="project" value="TreeGrafter"/>
</dbReference>
<dbReference type="PROSITE" id="PS51397">
    <property type="entry name" value="WLM"/>
    <property type="match status" value="1"/>
</dbReference>
<dbReference type="STRING" id="765915.A0A1Y2HGW1"/>
<evidence type="ECO:0000259" key="2">
    <source>
        <dbReference type="PROSITE" id="PS51397"/>
    </source>
</evidence>
<gene>
    <name evidence="3" type="ORF">BCR44DRAFT_1415716</name>
</gene>
<dbReference type="EMBL" id="MCFL01000033">
    <property type="protein sequence ID" value="ORZ33826.1"/>
    <property type="molecule type" value="Genomic_DNA"/>
</dbReference>
<dbReference type="Gene3D" id="3.10.20.90">
    <property type="entry name" value="Phosphatidylinositol 3-kinase Catalytic Subunit, Chain A, domain 1"/>
    <property type="match status" value="1"/>
</dbReference>